<evidence type="ECO:0000313" key="2">
    <source>
        <dbReference type="Proteomes" id="UP000504633"/>
    </source>
</evidence>
<proteinExistence type="predicted"/>
<feature type="region of interest" description="Disordered" evidence="1">
    <location>
        <begin position="102"/>
        <end position="127"/>
    </location>
</feature>
<dbReference type="KEGG" id="dhe:111599238"/>
<protein>
    <submittedName>
        <fullName evidence="3">Uncharacterized protein LOC111599238</fullName>
    </submittedName>
</protein>
<keyword evidence="2" id="KW-1185">Reference proteome</keyword>
<accession>A0A6J1LS03</accession>
<dbReference type="OrthoDB" id="7872817at2759"/>
<dbReference type="OMA" id="SNCENSP"/>
<dbReference type="GeneID" id="111599238"/>
<name>A0A6J1LS03_DROHY</name>
<dbReference type="RefSeq" id="XP_023170603.2">
    <property type="nucleotide sequence ID" value="XM_023314835.2"/>
</dbReference>
<dbReference type="Proteomes" id="UP000504633">
    <property type="component" value="Unplaced"/>
</dbReference>
<evidence type="ECO:0000256" key="1">
    <source>
        <dbReference type="SAM" id="MobiDB-lite"/>
    </source>
</evidence>
<organism evidence="2 3">
    <name type="scientific">Drosophila hydei</name>
    <name type="common">Fruit fly</name>
    <dbReference type="NCBI Taxonomy" id="7224"/>
    <lineage>
        <taxon>Eukaryota</taxon>
        <taxon>Metazoa</taxon>
        <taxon>Ecdysozoa</taxon>
        <taxon>Arthropoda</taxon>
        <taxon>Hexapoda</taxon>
        <taxon>Insecta</taxon>
        <taxon>Pterygota</taxon>
        <taxon>Neoptera</taxon>
        <taxon>Endopterygota</taxon>
        <taxon>Diptera</taxon>
        <taxon>Brachycera</taxon>
        <taxon>Muscomorpha</taxon>
        <taxon>Ephydroidea</taxon>
        <taxon>Drosophilidae</taxon>
        <taxon>Drosophila</taxon>
    </lineage>
</organism>
<reference evidence="3" key="1">
    <citation type="submission" date="2025-08" db="UniProtKB">
        <authorList>
            <consortium name="RefSeq"/>
        </authorList>
    </citation>
    <scope>IDENTIFICATION</scope>
    <source>
        <strain evidence="3">15085-1641.00</strain>
        <tissue evidence="3">Whole body</tissue>
    </source>
</reference>
<gene>
    <name evidence="3" type="primary">LOC111599238</name>
</gene>
<evidence type="ECO:0000313" key="3">
    <source>
        <dbReference type="RefSeq" id="XP_023170603.2"/>
    </source>
</evidence>
<sequence>MDELASQQPKVYTRNVLKAIALLQNGQSVYVSKDDIVMQVAEQMRRKADMDTVRDHVLKSLGNLIELGILTRNPYANYNFYDFPSCSNLNLRSSIKKRNCYTGGRKARQSYRARKSAPPKPKRQAKSKFKRASGIPVVCNCCRSCIMPFVKTINAIKNATLSTEKMDIDDLPQISNVVPEEHKTESSTSTRRYEFQFPTAIALTNSSSSIEQSKYI</sequence>
<dbReference type="AlphaFoldDB" id="A0A6J1LS03"/>